<sequence length="175" mass="19875">MISIRQRRRNRHKIKAVRRQPTIKTVCTGFTIELTGVSEAFAQMNNTIAKLSETMARPEVQEGIRKMWQDFARLVPVGISQLGLLDTGSLRPSFNFESTKKKLVAVQEAELLRQYELYCHRYQVDLIRVDTEDDCLGDPSCKFNARRRSPPQASPCVQCAVNPSGNCGECSFYES</sequence>
<dbReference type="Proteomes" id="UP000222310">
    <property type="component" value="Unassembled WGS sequence"/>
</dbReference>
<reference evidence="1 2" key="1">
    <citation type="submission" date="2015-02" db="EMBL/GenBank/DDBJ databases">
        <title>Nostoc linckia genome annotation.</title>
        <authorList>
            <person name="Zhou Z."/>
        </authorList>
    </citation>
    <scope>NUCLEOTIDE SEQUENCE [LARGE SCALE GENOMIC DNA]</scope>
    <source>
        <strain evidence="2">z8</strain>
    </source>
</reference>
<dbReference type="Pfam" id="PF20065">
    <property type="entry name" value="DUF6464"/>
    <property type="match status" value="1"/>
</dbReference>
<organism evidence="1 2">
    <name type="scientific">Nostoc linckia z8</name>
    <dbReference type="NCBI Taxonomy" id="1628746"/>
    <lineage>
        <taxon>Bacteria</taxon>
        <taxon>Bacillati</taxon>
        <taxon>Cyanobacteriota</taxon>
        <taxon>Cyanophyceae</taxon>
        <taxon>Nostocales</taxon>
        <taxon>Nostocaceae</taxon>
        <taxon>Nostoc</taxon>
    </lineage>
</organism>
<dbReference type="RefSeq" id="WP_099068876.1">
    <property type="nucleotide sequence ID" value="NZ_LAHD01000016.1"/>
</dbReference>
<evidence type="ECO:0000313" key="2">
    <source>
        <dbReference type="Proteomes" id="UP000222310"/>
    </source>
</evidence>
<proteinExistence type="predicted"/>
<accession>A0A9Q5ZEK5</accession>
<gene>
    <name evidence="1" type="ORF">VF08_08225</name>
</gene>
<dbReference type="EMBL" id="LAHD01000016">
    <property type="protein sequence ID" value="PHK05352.1"/>
    <property type="molecule type" value="Genomic_DNA"/>
</dbReference>
<dbReference type="GeneID" id="57095984"/>
<dbReference type="AlphaFoldDB" id="A0A9Q5ZEK5"/>
<comment type="caution">
    <text evidence="1">The sequence shown here is derived from an EMBL/GenBank/DDBJ whole genome shotgun (WGS) entry which is preliminary data.</text>
</comment>
<protein>
    <submittedName>
        <fullName evidence="1">Uncharacterized protein</fullName>
    </submittedName>
</protein>
<dbReference type="InterPro" id="IPR045589">
    <property type="entry name" value="DUF6464"/>
</dbReference>
<evidence type="ECO:0000313" key="1">
    <source>
        <dbReference type="EMBL" id="PHK05352.1"/>
    </source>
</evidence>
<name>A0A9Q5ZEK5_NOSLI</name>